<dbReference type="Proteomes" id="UP001305414">
    <property type="component" value="Unassembled WGS sequence"/>
</dbReference>
<keyword evidence="3" id="KW-1185">Reference proteome</keyword>
<proteinExistence type="predicted"/>
<accession>A0AAN7UAH1</accession>
<dbReference type="AlphaFoldDB" id="A0AAN7UAH1"/>
<reference evidence="2 3" key="1">
    <citation type="submission" date="2023-10" db="EMBL/GenBank/DDBJ databases">
        <title>Draft genome sequence of Xylaria bambusicola isolate GMP-LS, the root and basal stem rot pathogen of sugarcane in Indonesia.</title>
        <authorList>
            <person name="Selvaraj P."/>
            <person name="Muralishankar V."/>
            <person name="Muruganantham S."/>
            <person name="Sp S."/>
            <person name="Haryani S."/>
            <person name="Lau K.J.X."/>
            <person name="Naqvi N.I."/>
        </authorList>
    </citation>
    <scope>NUCLEOTIDE SEQUENCE [LARGE SCALE GENOMIC DNA]</scope>
    <source>
        <strain evidence="2">GMP-LS</strain>
    </source>
</reference>
<feature type="compositionally biased region" description="Basic and acidic residues" evidence="1">
    <location>
        <begin position="54"/>
        <end position="66"/>
    </location>
</feature>
<name>A0AAN7UAH1_9PEZI</name>
<evidence type="ECO:0000313" key="2">
    <source>
        <dbReference type="EMBL" id="KAK5628860.1"/>
    </source>
</evidence>
<evidence type="ECO:0000256" key="1">
    <source>
        <dbReference type="SAM" id="MobiDB-lite"/>
    </source>
</evidence>
<gene>
    <name evidence="2" type="ORF">RRF57_004575</name>
</gene>
<comment type="caution">
    <text evidence="2">The sequence shown here is derived from an EMBL/GenBank/DDBJ whole genome shotgun (WGS) entry which is preliminary data.</text>
</comment>
<protein>
    <submittedName>
        <fullName evidence="2">Uncharacterized protein</fullName>
    </submittedName>
</protein>
<evidence type="ECO:0000313" key="3">
    <source>
        <dbReference type="Proteomes" id="UP001305414"/>
    </source>
</evidence>
<sequence>MGWTRKVAVATGYNWQSSEKPNRRERPRTSLGPRGIRSLGLPALNRTGCNGTTGRRDREDPPLPVK</sequence>
<dbReference type="EMBL" id="JAWHQM010000009">
    <property type="protein sequence ID" value="KAK5628860.1"/>
    <property type="molecule type" value="Genomic_DNA"/>
</dbReference>
<organism evidence="2 3">
    <name type="scientific">Xylaria bambusicola</name>
    <dbReference type="NCBI Taxonomy" id="326684"/>
    <lineage>
        <taxon>Eukaryota</taxon>
        <taxon>Fungi</taxon>
        <taxon>Dikarya</taxon>
        <taxon>Ascomycota</taxon>
        <taxon>Pezizomycotina</taxon>
        <taxon>Sordariomycetes</taxon>
        <taxon>Xylariomycetidae</taxon>
        <taxon>Xylariales</taxon>
        <taxon>Xylariaceae</taxon>
        <taxon>Xylaria</taxon>
    </lineage>
</organism>
<feature type="region of interest" description="Disordered" evidence="1">
    <location>
        <begin position="1"/>
        <end position="66"/>
    </location>
</feature>